<reference evidence="9" key="2">
    <citation type="submission" date="2021-09" db="EMBL/GenBank/DDBJ databases">
        <authorList>
            <person name="Gilroy R."/>
        </authorList>
    </citation>
    <scope>NUCLEOTIDE SEQUENCE</scope>
    <source>
        <strain evidence="9">ChiGjej5B5-7349</strain>
    </source>
</reference>
<dbReference type="InterPro" id="IPR002781">
    <property type="entry name" value="TM_pro_TauE-like"/>
</dbReference>
<accession>A0A921MFC7</accession>
<feature type="transmembrane region" description="Helical" evidence="8">
    <location>
        <begin position="97"/>
        <end position="117"/>
    </location>
</feature>
<evidence type="ECO:0000256" key="6">
    <source>
        <dbReference type="ARBA" id="ARBA00022989"/>
    </source>
</evidence>
<dbReference type="PANTHER" id="PTHR30269:SF37">
    <property type="entry name" value="MEMBRANE TRANSPORTER PROTEIN"/>
    <property type="match status" value="1"/>
</dbReference>
<evidence type="ECO:0000313" key="10">
    <source>
        <dbReference type="Proteomes" id="UP000784435"/>
    </source>
</evidence>
<dbReference type="Pfam" id="PF01925">
    <property type="entry name" value="TauE"/>
    <property type="match status" value="1"/>
</dbReference>
<dbReference type="PANTHER" id="PTHR30269">
    <property type="entry name" value="TRANSMEMBRANE PROTEIN YFCA"/>
    <property type="match status" value="1"/>
</dbReference>
<reference evidence="9" key="1">
    <citation type="journal article" date="2021" name="PeerJ">
        <title>Extensive microbial diversity within the chicken gut microbiome revealed by metagenomics and culture.</title>
        <authorList>
            <person name="Gilroy R."/>
            <person name="Ravi A."/>
            <person name="Getino M."/>
            <person name="Pursley I."/>
            <person name="Horton D.L."/>
            <person name="Alikhan N.F."/>
            <person name="Baker D."/>
            <person name="Gharbi K."/>
            <person name="Hall N."/>
            <person name="Watson M."/>
            <person name="Adriaenssens E.M."/>
            <person name="Foster-Nyarko E."/>
            <person name="Jarju S."/>
            <person name="Secka A."/>
            <person name="Antonio M."/>
            <person name="Oren A."/>
            <person name="Chaudhuri R.R."/>
            <person name="La Ragione R."/>
            <person name="Hildebrand F."/>
            <person name="Pallen M.J."/>
        </authorList>
    </citation>
    <scope>NUCLEOTIDE SEQUENCE</scope>
    <source>
        <strain evidence="9">ChiGjej5B5-7349</strain>
    </source>
</reference>
<keyword evidence="6 8" id="KW-1133">Transmembrane helix</keyword>
<dbReference type="AlphaFoldDB" id="A0A921MFC7"/>
<feature type="transmembrane region" description="Helical" evidence="8">
    <location>
        <begin position="40"/>
        <end position="58"/>
    </location>
</feature>
<evidence type="ECO:0000256" key="4">
    <source>
        <dbReference type="ARBA" id="ARBA00022475"/>
    </source>
</evidence>
<feature type="transmembrane region" description="Helical" evidence="8">
    <location>
        <begin position="123"/>
        <end position="148"/>
    </location>
</feature>
<sequence length="237" mass="24077">MIEFVVIGLVVLFASCMQGSIGFGLGMIASPLLVIVRPDLVPATIILLAINISIAAFLRERRLVDWSVVLWASIGRIPGIVAATIAVATFSHTGLSLTLATAVLIGVAFTLVGWKPAASRPNMMIAGAASGLFGTSTGIGGPPIALIMRSADGSTARATISAYFVVGSLLSLTGLAVGGQLTLTHLLYAAGWAPFMVVGILLSGFVIKRASTPLLQALAAGISVLGALTVIGQALLG</sequence>
<protein>
    <recommendedName>
        <fullName evidence="8">Probable membrane transporter protein</fullName>
    </recommendedName>
</protein>
<keyword evidence="7 8" id="KW-0472">Membrane</keyword>
<comment type="subcellular location">
    <subcellularLocation>
        <location evidence="1 8">Cell membrane</location>
        <topology evidence="1 8">Multi-pass membrane protein</topology>
    </subcellularLocation>
</comment>
<feature type="transmembrane region" description="Helical" evidence="8">
    <location>
        <begin position="6"/>
        <end position="28"/>
    </location>
</feature>
<feature type="transmembrane region" description="Helical" evidence="8">
    <location>
        <begin position="214"/>
        <end position="236"/>
    </location>
</feature>
<keyword evidence="3" id="KW-0813">Transport</keyword>
<feature type="transmembrane region" description="Helical" evidence="8">
    <location>
        <begin position="70"/>
        <end position="90"/>
    </location>
</feature>
<keyword evidence="4 8" id="KW-1003">Cell membrane</keyword>
<evidence type="ECO:0000256" key="1">
    <source>
        <dbReference type="ARBA" id="ARBA00004651"/>
    </source>
</evidence>
<dbReference type="GO" id="GO:0005886">
    <property type="term" value="C:plasma membrane"/>
    <property type="evidence" value="ECO:0007669"/>
    <property type="project" value="UniProtKB-SubCell"/>
</dbReference>
<evidence type="ECO:0000256" key="5">
    <source>
        <dbReference type="ARBA" id="ARBA00022692"/>
    </source>
</evidence>
<comment type="caution">
    <text evidence="9">The sequence shown here is derived from an EMBL/GenBank/DDBJ whole genome shotgun (WGS) entry which is preliminary data.</text>
</comment>
<keyword evidence="5 8" id="KW-0812">Transmembrane</keyword>
<proteinExistence type="inferred from homology"/>
<comment type="similarity">
    <text evidence="2 8">Belongs to the 4-toluene sulfonate uptake permease (TSUP) (TC 2.A.102) family.</text>
</comment>
<feature type="transmembrane region" description="Helical" evidence="8">
    <location>
        <begin position="160"/>
        <end position="181"/>
    </location>
</feature>
<dbReference type="Proteomes" id="UP000784435">
    <property type="component" value="Unassembled WGS sequence"/>
</dbReference>
<gene>
    <name evidence="9" type="ORF">K8V08_12385</name>
</gene>
<dbReference type="EMBL" id="DYUK01000278">
    <property type="protein sequence ID" value="HJG81199.1"/>
    <property type="molecule type" value="Genomic_DNA"/>
</dbReference>
<dbReference type="InterPro" id="IPR052017">
    <property type="entry name" value="TSUP"/>
</dbReference>
<evidence type="ECO:0000256" key="8">
    <source>
        <dbReference type="RuleBase" id="RU363041"/>
    </source>
</evidence>
<evidence type="ECO:0000256" key="3">
    <source>
        <dbReference type="ARBA" id="ARBA00022448"/>
    </source>
</evidence>
<evidence type="ECO:0000313" key="9">
    <source>
        <dbReference type="EMBL" id="HJG81199.1"/>
    </source>
</evidence>
<evidence type="ECO:0000256" key="2">
    <source>
        <dbReference type="ARBA" id="ARBA00009142"/>
    </source>
</evidence>
<feature type="transmembrane region" description="Helical" evidence="8">
    <location>
        <begin position="187"/>
        <end position="207"/>
    </location>
</feature>
<name>A0A921MFC7_9MICO</name>
<evidence type="ECO:0000256" key="7">
    <source>
        <dbReference type="ARBA" id="ARBA00023136"/>
    </source>
</evidence>
<organism evidence="9 10">
    <name type="scientific">Brevibacterium senegalense</name>
    <dbReference type="NCBI Taxonomy" id="1033736"/>
    <lineage>
        <taxon>Bacteria</taxon>
        <taxon>Bacillati</taxon>
        <taxon>Actinomycetota</taxon>
        <taxon>Actinomycetes</taxon>
        <taxon>Micrococcales</taxon>
        <taxon>Brevibacteriaceae</taxon>
        <taxon>Brevibacterium</taxon>
    </lineage>
</organism>